<organism evidence="1 2">
    <name type="scientific">Robertmurraya beringensis</name>
    <dbReference type="NCBI Taxonomy" id="641660"/>
    <lineage>
        <taxon>Bacteria</taxon>
        <taxon>Bacillati</taxon>
        <taxon>Bacillota</taxon>
        <taxon>Bacilli</taxon>
        <taxon>Bacillales</taxon>
        <taxon>Bacillaceae</taxon>
        <taxon>Robertmurraya</taxon>
    </lineage>
</organism>
<evidence type="ECO:0000313" key="2">
    <source>
        <dbReference type="Proteomes" id="UP001589738"/>
    </source>
</evidence>
<sequence length="97" mass="10823">MNLKELKKVLMTGKGTISIGNHTKERLHKRGYSKGDIVSAIFTGEIVERQGVNKVVIAGRDKDNNPIVIVVAKESSLSYKLVTVMPPIDHFRFKDCI</sequence>
<keyword evidence="2" id="KW-1185">Reference proteome</keyword>
<name>A0ABV6KUY9_9BACI</name>
<accession>A0ABV6KUY9</accession>
<dbReference type="InterPro" id="IPR025354">
    <property type="entry name" value="DUF4258"/>
</dbReference>
<gene>
    <name evidence="1" type="ORF">ACFFHF_16680</name>
</gene>
<proteinExistence type="predicted"/>
<dbReference type="EMBL" id="JBHLUU010000112">
    <property type="protein sequence ID" value="MFC0476840.1"/>
    <property type="molecule type" value="Genomic_DNA"/>
</dbReference>
<dbReference type="Pfam" id="PF14076">
    <property type="entry name" value="DUF4258"/>
    <property type="match status" value="1"/>
</dbReference>
<dbReference type="RefSeq" id="WP_340902116.1">
    <property type="nucleotide sequence ID" value="NZ_JBHLUU010000112.1"/>
</dbReference>
<comment type="caution">
    <text evidence="1">The sequence shown here is derived from an EMBL/GenBank/DDBJ whole genome shotgun (WGS) entry which is preliminary data.</text>
</comment>
<evidence type="ECO:0000313" key="1">
    <source>
        <dbReference type="EMBL" id="MFC0476840.1"/>
    </source>
</evidence>
<protein>
    <submittedName>
        <fullName evidence="1">DUF4258 domain-containing protein</fullName>
    </submittedName>
</protein>
<dbReference type="Proteomes" id="UP001589738">
    <property type="component" value="Unassembled WGS sequence"/>
</dbReference>
<reference evidence="1 2" key="1">
    <citation type="submission" date="2024-09" db="EMBL/GenBank/DDBJ databases">
        <authorList>
            <person name="Sun Q."/>
            <person name="Mori K."/>
        </authorList>
    </citation>
    <scope>NUCLEOTIDE SEQUENCE [LARGE SCALE GENOMIC DNA]</scope>
    <source>
        <strain evidence="1 2">CGMCC 1.9126</strain>
    </source>
</reference>